<protein>
    <submittedName>
        <fullName evidence="1 2">Uncharacterized protein</fullName>
    </submittedName>
</protein>
<reference evidence="1 3" key="1">
    <citation type="submission" date="2008-03" db="EMBL/GenBank/DDBJ databases">
        <title>Annotation of Ixodes scapularis.</title>
        <authorList>
            <consortium name="Ixodes scapularis Genome Project Consortium"/>
            <person name="Caler E."/>
            <person name="Hannick L.I."/>
            <person name="Bidwell S."/>
            <person name="Joardar V."/>
            <person name="Thiagarajan M."/>
            <person name="Amedeo P."/>
            <person name="Galinsky K.J."/>
            <person name="Schobel S."/>
            <person name="Inman J."/>
            <person name="Hostetler J."/>
            <person name="Miller J."/>
            <person name="Hammond M."/>
            <person name="Megy K."/>
            <person name="Lawson D."/>
            <person name="Kodira C."/>
            <person name="Sutton G."/>
            <person name="Meyer J."/>
            <person name="Hill C.A."/>
            <person name="Birren B."/>
            <person name="Nene V."/>
            <person name="Collins F."/>
            <person name="Alarcon-Chaidez F."/>
            <person name="Wikel S."/>
            <person name="Strausberg R."/>
        </authorList>
    </citation>
    <scope>NUCLEOTIDE SEQUENCE [LARGE SCALE GENOMIC DNA]</scope>
    <source>
        <strain evidence="3">Wikel</strain>
        <strain evidence="1">Wikel colony</strain>
    </source>
</reference>
<dbReference type="InParanoid" id="B7QAQ9"/>
<sequence length="142" mass="16018">MCPRTLGRGRFFQYGMQVVSSLHRGRDDAVLIDLGRLVVRVGATQNLESVCNLMAAPEGEDSRKDMCQCCLHESRRPLCCNCCSMRLSSSLLPLQATSALAQPLPLPSRTKNCKRRAEQAKLPDKQQRPRWRNLPFFALKNT</sequence>
<dbReference type="Proteomes" id="UP000001555">
    <property type="component" value="Unassembled WGS sequence"/>
</dbReference>
<evidence type="ECO:0000313" key="1">
    <source>
        <dbReference type="EMBL" id="EEC15931.1"/>
    </source>
</evidence>
<dbReference type="EnsemblMetazoa" id="ISCW022456-RA">
    <property type="protein sequence ID" value="ISCW022456-PA"/>
    <property type="gene ID" value="ISCW022456"/>
</dbReference>
<dbReference type="HOGENOM" id="CLU_1817931_0_0_1"/>
<dbReference type="AlphaFoldDB" id="B7QAQ9"/>
<dbReference type="EMBL" id="ABJB010681289">
    <property type="status" value="NOT_ANNOTATED_CDS"/>
    <property type="molecule type" value="Genomic_DNA"/>
</dbReference>
<keyword evidence="3" id="KW-1185">Reference proteome</keyword>
<evidence type="ECO:0000313" key="3">
    <source>
        <dbReference type="Proteomes" id="UP000001555"/>
    </source>
</evidence>
<reference evidence="2" key="2">
    <citation type="submission" date="2020-05" db="UniProtKB">
        <authorList>
            <consortium name="EnsemblMetazoa"/>
        </authorList>
    </citation>
    <scope>IDENTIFICATION</scope>
    <source>
        <strain evidence="2">wikel</strain>
    </source>
</reference>
<proteinExistence type="predicted"/>
<dbReference type="EMBL" id="DS896468">
    <property type="protein sequence ID" value="EEC15931.1"/>
    <property type="molecule type" value="Genomic_DNA"/>
</dbReference>
<name>B7QAQ9_IXOSC</name>
<organism>
    <name type="scientific">Ixodes scapularis</name>
    <name type="common">Black-legged tick</name>
    <name type="synonym">Deer tick</name>
    <dbReference type="NCBI Taxonomy" id="6945"/>
    <lineage>
        <taxon>Eukaryota</taxon>
        <taxon>Metazoa</taxon>
        <taxon>Ecdysozoa</taxon>
        <taxon>Arthropoda</taxon>
        <taxon>Chelicerata</taxon>
        <taxon>Arachnida</taxon>
        <taxon>Acari</taxon>
        <taxon>Parasitiformes</taxon>
        <taxon>Ixodida</taxon>
        <taxon>Ixodoidea</taxon>
        <taxon>Ixodidae</taxon>
        <taxon>Ixodinae</taxon>
        <taxon>Ixodes</taxon>
    </lineage>
</organism>
<evidence type="ECO:0000313" key="2">
    <source>
        <dbReference type="EnsemblMetazoa" id="ISCW022456-PA"/>
    </source>
</evidence>
<accession>B7QAQ9</accession>
<gene>
    <name evidence="1" type="ORF">IscW_ISCW022456</name>
</gene>
<dbReference type="PaxDb" id="6945-B7QAQ9"/>
<dbReference type="VEuPathDB" id="VectorBase:ISCW022456"/>